<feature type="domain" description="Amidohydrolase 3" evidence="2">
    <location>
        <begin position="82"/>
        <end position="579"/>
    </location>
</feature>
<dbReference type="VEuPathDB" id="CryptoDB:Cvel_9801"/>
<protein>
    <recommendedName>
        <fullName evidence="2">Amidohydrolase 3 domain-containing protein</fullName>
    </recommendedName>
</protein>
<dbReference type="EMBL" id="CDMZ01004554">
    <property type="protein sequence ID" value="CEM50101.1"/>
    <property type="molecule type" value="Genomic_DNA"/>
</dbReference>
<feature type="chain" id="PRO_5005192407" description="Amidohydrolase 3 domain-containing protein" evidence="1">
    <location>
        <begin position="23"/>
        <end position="605"/>
    </location>
</feature>
<dbReference type="PhylomeDB" id="A0A0G4HZW3"/>
<dbReference type="AlphaFoldDB" id="A0A0G4HZW3"/>
<proteinExistence type="predicted"/>
<dbReference type="SUPFAM" id="SSF51338">
    <property type="entry name" value="Composite domain of metallo-dependent hydrolases"/>
    <property type="match status" value="1"/>
</dbReference>
<dbReference type="InterPro" id="IPR033932">
    <property type="entry name" value="YtcJ-like"/>
</dbReference>
<dbReference type="Pfam" id="PF07969">
    <property type="entry name" value="Amidohydro_3"/>
    <property type="match status" value="1"/>
</dbReference>
<dbReference type="SUPFAM" id="SSF51556">
    <property type="entry name" value="Metallo-dependent hydrolases"/>
    <property type="match status" value="1"/>
</dbReference>
<feature type="signal peptide" evidence="1">
    <location>
        <begin position="1"/>
        <end position="22"/>
    </location>
</feature>
<accession>A0A0G4HZW3</accession>
<dbReference type="InterPro" id="IPR011059">
    <property type="entry name" value="Metal-dep_hydrolase_composite"/>
</dbReference>
<evidence type="ECO:0000256" key="1">
    <source>
        <dbReference type="SAM" id="SignalP"/>
    </source>
</evidence>
<dbReference type="Gene3D" id="3.20.20.140">
    <property type="entry name" value="Metal-dependent hydrolases"/>
    <property type="match status" value="1"/>
</dbReference>
<gene>
    <name evidence="3" type="ORF">Cvel_9801</name>
</gene>
<dbReference type="Gene3D" id="2.30.40.10">
    <property type="entry name" value="Urease, subunit C, domain 1"/>
    <property type="match status" value="1"/>
</dbReference>
<dbReference type="GO" id="GO:0016810">
    <property type="term" value="F:hydrolase activity, acting on carbon-nitrogen (but not peptide) bonds"/>
    <property type="evidence" value="ECO:0007669"/>
    <property type="project" value="InterPro"/>
</dbReference>
<keyword evidence="1" id="KW-0732">Signal</keyword>
<organism evidence="3">
    <name type="scientific">Chromera velia CCMP2878</name>
    <dbReference type="NCBI Taxonomy" id="1169474"/>
    <lineage>
        <taxon>Eukaryota</taxon>
        <taxon>Sar</taxon>
        <taxon>Alveolata</taxon>
        <taxon>Colpodellida</taxon>
        <taxon>Chromeraceae</taxon>
        <taxon>Chromera</taxon>
    </lineage>
</organism>
<name>A0A0G4HZW3_9ALVE</name>
<reference evidence="3" key="1">
    <citation type="submission" date="2014-11" db="EMBL/GenBank/DDBJ databases">
        <authorList>
            <person name="Otto D Thomas"/>
            <person name="Naeem Raeece"/>
        </authorList>
    </citation>
    <scope>NUCLEOTIDE SEQUENCE</scope>
</reference>
<dbReference type="PANTHER" id="PTHR22642">
    <property type="entry name" value="IMIDAZOLONEPROPIONASE"/>
    <property type="match status" value="1"/>
</dbReference>
<sequence>MLRSHILLLSLCFCGIFVLSSGNASVLLYNASRIYTGRSPHESVEALCSSSNGTILAGGALGEVEEICKEEARLSSSRVRSVDAQGHFVFPGFIDSHAHLMELGQALTRIDLRSAKSVAEVVELLKKTQNSRLRQKASLFTTAQKTTIPSSSESAEWLEAFGWNQEIWPGHQFPSRYDLDGAFPDTPLWLKRVDGHAGWANSKALQLVGELPEEDPQGGEILRFPNGTPTGVMLDNAMAFVESVIPPYSEERKQEFLRAALAECAEQGVTGLMEAGVQNKTDIDLYLRAVDEGWYTIRNYAMRGAAIDTPDAKMIHTPDGLLTVRGVKFYLDGALGSRDAALLEPYNDDPGNRGFLFYEPEDLLKEMKKWKDAGYQIATHAIGDRAVRTLLDVYEVLLNDTAGEDVDLRLRVEHAQIVEESDVDRLIRLGIIPSVQPQFIGDWAFAEERLGEDRAKARGYLWRSLLERGARALPLGSDFPIEKVRPVEAFFNAVSRRDRNGKPEDGWKKEEALDRFQALKGFSSDAAFSHFAENTQGQLHPGFWADWVVMDRDLLRCEEERLLNSAGAVVGTFVGGREVWRNEERWPSGAGARHTRYIPDVVNYV</sequence>
<dbReference type="PANTHER" id="PTHR22642:SF2">
    <property type="entry name" value="PROTEIN LONG AFTER FAR-RED 3"/>
    <property type="match status" value="1"/>
</dbReference>
<evidence type="ECO:0000313" key="3">
    <source>
        <dbReference type="EMBL" id="CEM50101.1"/>
    </source>
</evidence>
<dbReference type="Gene3D" id="3.10.310.70">
    <property type="match status" value="1"/>
</dbReference>
<dbReference type="InterPro" id="IPR032466">
    <property type="entry name" value="Metal_Hydrolase"/>
</dbReference>
<dbReference type="CDD" id="cd01300">
    <property type="entry name" value="YtcJ_like"/>
    <property type="match status" value="1"/>
</dbReference>
<evidence type="ECO:0000259" key="2">
    <source>
        <dbReference type="Pfam" id="PF07969"/>
    </source>
</evidence>
<dbReference type="InterPro" id="IPR013108">
    <property type="entry name" value="Amidohydro_3"/>
</dbReference>